<dbReference type="OrthoDB" id="795377at2"/>
<evidence type="ECO:0000313" key="3">
    <source>
        <dbReference type="Proteomes" id="UP000199072"/>
    </source>
</evidence>
<proteinExistence type="predicted"/>
<dbReference type="InterPro" id="IPR017941">
    <property type="entry name" value="Rieske_2Fe-2S"/>
</dbReference>
<organism evidence="2 3">
    <name type="scientific">Mucilaginibacter pineti</name>
    <dbReference type="NCBI Taxonomy" id="1391627"/>
    <lineage>
        <taxon>Bacteria</taxon>
        <taxon>Pseudomonadati</taxon>
        <taxon>Bacteroidota</taxon>
        <taxon>Sphingobacteriia</taxon>
        <taxon>Sphingobacteriales</taxon>
        <taxon>Sphingobacteriaceae</taxon>
        <taxon>Mucilaginibacter</taxon>
    </lineage>
</organism>
<name>A0A1G7JU47_9SPHI</name>
<dbReference type="STRING" id="1391627.SAMN05216464_115116"/>
<evidence type="ECO:0000313" key="2">
    <source>
        <dbReference type="EMBL" id="SDF28442.1"/>
    </source>
</evidence>
<dbReference type="PROSITE" id="PS51296">
    <property type="entry name" value="RIESKE"/>
    <property type="match status" value="1"/>
</dbReference>
<keyword evidence="3" id="KW-1185">Reference proteome</keyword>
<protein>
    <recommendedName>
        <fullName evidence="1">Rieske domain-containing protein</fullName>
    </recommendedName>
</protein>
<accession>A0A1G7JU47</accession>
<dbReference type="RefSeq" id="WP_091154316.1">
    <property type="nucleotide sequence ID" value="NZ_FNAI01000015.1"/>
</dbReference>
<feature type="domain" description="Rieske" evidence="1">
    <location>
        <begin position="138"/>
        <end position="175"/>
    </location>
</feature>
<dbReference type="EMBL" id="FNAI01000015">
    <property type="protein sequence ID" value="SDF28442.1"/>
    <property type="molecule type" value="Genomic_DNA"/>
</dbReference>
<dbReference type="Proteomes" id="UP000199072">
    <property type="component" value="Unassembled WGS sequence"/>
</dbReference>
<gene>
    <name evidence="2" type="ORF">SAMN05216464_115116</name>
</gene>
<reference evidence="2 3" key="1">
    <citation type="submission" date="2016-10" db="EMBL/GenBank/DDBJ databases">
        <authorList>
            <person name="de Groot N.N."/>
        </authorList>
    </citation>
    <scope>NUCLEOTIDE SEQUENCE [LARGE SCALE GENOMIC DNA]</scope>
    <source>
        <strain evidence="2 3">47C3B</strain>
    </source>
</reference>
<dbReference type="AlphaFoldDB" id="A0A1G7JU47"/>
<sequence>MRKQWENLAVGAYYWVPCAEIMMPAPDGRIYYIPVFDHLHADPQFGFPDQHYHIDGRFEMDPRMKHQFNLNDGHTAAVIVPDVTSAYSFLSIAIQKIKCERLKTGLAIPQNPTEKQQSKIDLYENWYEGFIGKSCSGNKCPHFGTTMLEANGFLVCPMHKLTADPETLKVVARPAIAKEQTAKPRECSESSANV</sequence>
<evidence type="ECO:0000259" key="1">
    <source>
        <dbReference type="PROSITE" id="PS51296"/>
    </source>
</evidence>
<dbReference type="GO" id="GO:0051537">
    <property type="term" value="F:2 iron, 2 sulfur cluster binding"/>
    <property type="evidence" value="ECO:0007669"/>
    <property type="project" value="InterPro"/>
</dbReference>